<dbReference type="EMBL" id="BMMU01000012">
    <property type="protein sequence ID" value="GGJ38681.1"/>
    <property type="molecule type" value="Genomic_DNA"/>
</dbReference>
<evidence type="ECO:0000313" key="2">
    <source>
        <dbReference type="Proteomes" id="UP000625682"/>
    </source>
</evidence>
<evidence type="ECO:0000313" key="1">
    <source>
        <dbReference type="EMBL" id="GGJ38681.1"/>
    </source>
</evidence>
<gene>
    <name evidence="1" type="ORF">GCM10012282_39280</name>
</gene>
<proteinExistence type="predicted"/>
<dbReference type="Proteomes" id="UP000625682">
    <property type="component" value="Unassembled WGS sequence"/>
</dbReference>
<name>A0A917NZ04_9ACTN</name>
<sequence>MTGADIGPVSARGLRAAALRSAVGVRGPIAPGTSEGGTTKVTTMTASAGLTAPMDADNELVAARGRRVAALRSLVGALGRTPRGARSAA</sequence>
<comment type="caution">
    <text evidence="1">The sequence shown here is derived from an EMBL/GenBank/DDBJ whole genome shotgun (WGS) entry which is preliminary data.</text>
</comment>
<dbReference type="AlphaFoldDB" id="A0A917NZ04"/>
<protein>
    <submittedName>
        <fullName evidence="1">Uncharacterized protein</fullName>
    </submittedName>
</protein>
<keyword evidence="2" id="KW-1185">Reference proteome</keyword>
<reference evidence="1" key="2">
    <citation type="submission" date="2020-09" db="EMBL/GenBank/DDBJ databases">
        <authorList>
            <person name="Sun Q."/>
            <person name="Zhou Y."/>
        </authorList>
    </citation>
    <scope>NUCLEOTIDE SEQUENCE</scope>
    <source>
        <strain evidence="1">CGMCC 4.7272</strain>
    </source>
</reference>
<organism evidence="1 2">
    <name type="scientific">Streptomyces lacrimifluminis</name>
    <dbReference type="NCBI Taxonomy" id="1500077"/>
    <lineage>
        <taxon>Bacteria</taxon>
        <taxon>Bacillati</taxon>
        <taxon>Actinomycetota</taxon>
        <taxon>Actinomycetes</taxon>
        <taxon>Kitasatosporales</taxon>
        <taxon>Streptomycetaceae</taxon>
        <taxon>Streptomyces</taxon>
    </lineage>
</organism>
<reference evidence="1" key="1">
    <citation type="journal article" date="2014" name="Int. J. Syst. Evol. Microbiol.">
        <title>Complete genome sequence of Corynebacterium casei LMG S-19264T (=DSM 44701T), isolated from a smear-ripened cheese.</title>
        <authorList>
            <consortium name="US DOE Joint Genome Institute (JGI-PGF)"/>
            <person name="Walter F."/>
            <person name="Albersmeier A."/>
            <person name="Kalinowski J."/>
            <person name="Ruckert C."/>
        </authorList>
    </citation>
    <scope>NUCLEOTIDE SEQUENCE</scope>
    <source>
        <strain evidence="1">CGMCC 4.7272</strain>
    </source>
</reference>
<accession>A0A917NZ04</accession>